<dbReference type="PROSITE" id="PS51819">
    <property type="entry name" value="VOC"/>
    <property type="match status" value="1"/>
</dbReference>
<dbReference type="InterPro" id="IPR037523">
    <property type="entry name" value="VOC_core"/>
</dbReference>
<dbReference type="InterPro" id="IPR029068">
    <property type="entry name" value="Glyas_Bleomycin-R_OHBP_Dase"/>
</dbReference>
<proteinExistence type="predicted"/>
<reference evidence="2" key="1">
    <citation type="submission" date="2020-08" db="EMBL/GenBank/DDBJ databases">
        <title>Genome public.</title>
        <authorList>
            <person name="Liu C."/>
            <person name="Sun Q."/>
        </authorList>
    </citation>
    <scope>NUCLEOTIDE SEQUENCE</scope>
    <source>
        <strain evidence="2">BX7</strain>
    </source>
</reference>
<feature type="domain" description="VOC" evidence="1">
    <location>
        <begin position="7"/>
        <end position="155"/>
    </location>
</feature>
<dbReference type="Pfam" id="PF00903">
    <property type="entry name" value="Glyoxalase"/>
    <property type="match status" value="1"/>
</dbReference>
<evidence type="ECO:0000313" key="3">
    <source>
        <dbReference type="Proteomes" id="UP000620366"/>
    </source>
</evidence>
<dbReference type="CDD" id="cd06587">
    <property type="entry name" value="VOC"/>
    <property type="match status" value="1"/>
</dbReference>
<evidence type="ECO:0000313" key="2">
    <source>
        <dbReference type="EMBL" id="MBC8537145.1"/>
    </source>
</evidence>
<organism evidence="2 3">
    <name type="scientific">Feifania hominis</name>
    <dbReference type="NCBI Taxonomy" id="2763660"/>
    <lineage>
        <taxon>Bacteria</taxon>
        <taxon>Bacillati</taxon>
        <taxon>Bacillota</taxon>
        <taxon>Clostridia</taxon>
        <taxon>Eubacteriales</taxon>
        <taxon>Feifaniaceae</taxon>
        <taxon>Feifania</taxon>
    </lineage>
</organism>
<comment type="caution">
    <text evidence="2">The sequence shown here is derived from an EMBL/GenBank/DDBJ whole genome shotgun (WGS) entry which is preliminary data.</text>
</comment>
<dbReference type="Gene3D" id="3.10.180.10">
    <property type="entry name" value="2,3-Dihydroxybiphenyl 1,2-Dioxygenase, domain 1"/>
    <property type="match status" value="1"/>
</dbReference>
<sequence length="168" mass="19874">MSKYFKRIAHVSFKCNDFEKMCSFYRDTMGFEQIFTLPYEGAILDAHRHEGFREGDTWIAYFKINDRQFVELFNTPYEAKYSIPSYSFMHFSVLVEDIIAAARHFENKGVQLWAGPKHVKKPYTAPYPGDRRGQCNSYAFYIQDPEGNEIEVMQFTEDSLQLNWRKNS</sequence>
<dbReference type="Proteomes" id="UP000620366">
    <property type="component" value="Unassembled WGS sequence"/>
</dbReference>
<dbReference type="EMBL" id="JACRSP010000005">
    <property type="protein sequence ID" value="MBC8537145.1"/>
    <property type="molecule type" value="Genomic_DNA"/>
</dbReference>
<protein>
    <submittedName>
        <fullName evidence="2">VOC family protein</fullName>
    </submittedName>
</protein>
<dbReference type="InterPro" id="IPR004360">
    <property type="entry name" value="Glyas_Fos-R_dOase_dom"/>
</dbReference>
<gene>
    <name evidence="2" type="ORF">H8695_10640</name>
</gene>
<accession>A0A926DDV1</accession>
<name>A0A926DDV1_9FIRM</name>
<dbReference type="AlphaFoldDB" id="A0A926DDV1"/>
<evidence type="ECO:0000259" key="1">
    <source>
        <dbReference type="PROSITE" id="PS51819"/>
    </source>
</evidence>
<keyword evidence="3" id="KW-1185">Reference proteome</keyword>
<dbReference type="SUPFAM" id="SSF54593">
    <property type="entry name" value="Glyoxalase/Bleomycin resistance protein/Dihydroxybiphenyl dioxygenase"/>
    <property type="match status" value="1"/>
</dbReference>
<dbReference type="RefSeq" id="WP_249301465.1">
    <property type="nucleotide sequence ID" value="NZ_JACRSP010000005.1"/>
</dbReference>